<accession>A0A0E4CU08</accession>
<dbReference type="STRING" id="483937.AMQ84_02415"/>
<evidence type="ECO:0000256" key="2">
    <source>
        <dbReference type="SAM" id="SignalP"/>
    </source>
</evidence>
<evidence type="ECO:0000313" key="4">
    <source>
        <dbReference type="Proteomes" id="UP000033163"/>
    </source>
</evidence>
<evidence type="ECO:0000256" key="1">
    <source>
        <dbReference type="SAM" id="MobiDB-lite"/>
    </source>
</evidence>
<dbReference type="PATRIC" id="fig|1073571.4.peg.107"/>
<keyword evidence="2" id="KW-0732">Signal</keyword>
<feature type="signal peptide" evidence="2">
    <location>
        <begin position="1"/>
        <end position="34"/>
    </location>
</feature>
<feature type="region of interest" description="Disordered" evidence="1">
    <location>
        <begin position="283"/>
        <end position="302"/>
    </location>
</feature>
<proteinExistence type="predicted"/>
<dbReference type="EMBL" id="LN831776">
    <property type="protein sequence ID" value="CQR51260.1"/>
    <property type="molecule type" value="Genomic_DNA"/>
</dbReference>
<reference evidence="4" key="1">
    <citation type="submission" date="2015-03" db="EMBL/GenBank/DDBJ databases">
        <authorList>
            <person name="Wibberg D."/>
        </authorList>
    </citation>
    <scope>NUCLEOTIDE SEQUENCE [LARGE SCALE GENOMIC DNA]</scope>
</reference>
<feature type="chain" id="PRO_5002419524" evidence="2">
    <location>
        <begin position="35"/>
        <end position="395"/>
    </location>
</feature>
<name>A0A0E4CU08_9BACL</name>
<dbReference type="Gene3D" id="2.130.10.10">
    <property type="entry name" value="YVTN repeat-like/Quinoprotein amine dehydrogenase"/>
    <property type="match status" value="1"/>
</dbReference>
<dbReference type="CDD" id="cd15482">
    <property type="entry name" value="Sialidase_non-viral"/>
    <property type="match status" value="1"/>
</dbReference>
<sequence length="395" mass="41123">MNWTKKIYQGPLALLSAVLLAASAWGLSAPPAQAAAAQAAVPACSTGDHGLLKGLQAEHAASGTAPLNFSDIQFLNADTGRAAGNGFMIGTSDGGCHFQEIYKGQWSFRQIDFPDNVHGWALASVKGTAAAYLIATADGGSTWKRLTDTATVFDRIDFKDNKQGFGYSLASTYYTKDGGRTWRLIPTPANTRSAEFTSASSGYAVVVAPGAGYRIMKTSDGGATWSLSLKSAFAYPESGRVYANGDQVYALLYGGSGMSQTSYSLYASSNKGKSWSRVIAQNTAGGGPAPGNGAAQLTTGPASGKPGNMQLVGSSAAFLFGFSPAAEKVAVGRTYNGGKKWTNLPAIPGYDGLISFTGVTEGWMAVRGQNASSLYATEDGGSTWKLKFAFKGTEQ</sequence>
<dbReference type="Pfam" id="PF02012">
    <property type="entry name" value="BNR"/>
    <property type="match status" value="1"/>
</dbReference>
<dbReference type="PANTHER" id="PTHR47199:SF2">
    <property type="entry name" value="PHOTOSYSTEM II STABILITY_ASSEMBLY FACTOR HCF136, CHLOROPLASTIC"/>
    <property type="match status" value="1"/>
</dbReference>
<gene>
    <name evidence="3" type="ORF">PRIO_0108</name>
</gene>
<evidence type="ECO:0000313" key="3">
    <source>
        <dbReference type="EMBL" id="CQR51260.1"/>
    </source>
</evidence>
<dbReference type="SUPFAM" id="SSF50939">
    <property type="entry name" value="Sialidases"/>
    <property type="match status" value="1"/>
</dbReference>
<dbReference type="HOGENOM" id="CLU_701790_0_0_9"/>
<dbReference type="InterPro" id="IPR015943">
    <property type="entry name" value="WD40/YVTN_repeat-like_dom_sf"/>
</dbReference>
<dbReference type="Proteomes" id="UP000033163">
    <property type="component" value="Chromosome I"/>
</dbReference>
<dbReference type="SUPFAM" id="SSF110296">
    <property type="entry name" value="Oligoxyloglucan reducing end-specific cellobiohydrolase"/>
    <property type="match status" value="1"/>
</dbReference>
<dbReference type="InterPro" id="IPR002860">
    <property type="entry name" value="BNR_rpt"/>
</dbReference>
<dbReference type="AlphaFoldDB" id="A0A0E4CU08"/>
<dbReference type="PANTHER" id="PTHR47199">
    <property type="entry name" value="PHOTOSYSTEM II STABILITY/ASSEMBLY FACTOR HCF136, CHLOROPLASTIC"/>
    <property type="match status" value="1"/>
</dbReference>
<dbReference type="KEGG" id="pri:PRIO_0108"/>
<organism evidence="3 4">
    <name type="scientific">Paenibacillus riograndensis SBR5</name>
    <dbReference type="NCBI Taxonomy" id="1073571"/>
    <lineage>
        <taxon>Bacteria</taxon>
        <taxon>Bacillati</taxon>
        <taxon>Bacillota</taxon>
        <taxon>Bacilli</taxon>
        <taxon>Bacillales</taxon>
        <taxon>Paenibacillaceae</taxon>
        <taxon>Paenibacillus</taxon>
        <taxon>Paenibacillus sonchi group</taxon>
    </lineage>
</organism>
<dbReference type="RefSeq" id="WP_020425647.1">
    <property type="nucleotide sequence ID" value="NZ_AGBD01000018.1"/>
</dbReference>
<protein>
    <submittedName>
        <fullName evidence="3">Putative secreted protein</fullName>
    </submittedName>
</protein>
<dbReference type="InterPro" id="IPR036278">
    <property type="entry name" value="Sialidase_sf"/>
</dbReference>